<feature type="transmembrane region" description="Helical" evidence="6">
    <location>
        <begin position="136"/>
        <end position="164"/>
    </location>
</feature>
<evidence type="ECO:0000256" key="2">
    <source>
        <dbReference type="ARBA" id="ARBA00005692"/>
    </source>
</evidence>
<sequence>MRVENVVYLAYGLPCIAIYVLVVVSIISLRRELSRSFVVIFLLDAFMNLITYLNTWFTLRLKAEKAAEFLYIFFNDSVVIPYIQNFLTGYCYYGQNITSFLLTLDRFVSIVYGTHVEAISLIRIRKLKYQSKLDRSFFIISFCIFVAQSFNIIVVFLFSYYFVLAYDAKTIGVLNSILTYTSDIFSLGPAMYHFSYTLLVPGPISRRCISLLTRRCWCRPALPVTALTTS</sequence>
<evidence type="ECO:0000256" key="3">
    <source>
        <dbReference type="ARBA" id="ARBA00022692"/>
    </source>
</evidence>
<dbReference type="Pfam" id="PF02118">
    <property type="entry name" value="Srg"/>
    <property type="match status" value="1"/>
</dbReference>
<protein>
    <recommendedName>
        <fullName evidence="6">Serpentine receptor class gamma</fullName>
    </recommendedName>
</protein>
<dbReference type="AlphaFoldDB" id="A0AAV5U640"/>
<comment type="caution">
    <text evidence="7">The sequence shown here is derived from an EMBL/GenBank/DDBJ whole genome shotgun (WGS) entry which is preliminary data.</text>
</comment>
<feature type="transmembrane region" description="Helical" evidence="6">
    <location>
        <begin position="7"/>
        <end position="29"/>
    </location>
</feature>
<dbReference type="GO" id="GO:0016020">
    <property type="term" value="C:membrane"/>
    <property type="evidence" value="ECO:0007669"/>
    <property type="project" value="UniProtKB-SubCell"/>
</dbReference>
<feature type="non-terminal residue" evidence="7">
    <location>
        <position position="230"/>
    </location>
</feature>
<keyword evidence="3 6" id="KW-0812">Transmembrane</keyword>
<reference evidence="7" key="1">
    <citation type="submission" date="2023-10" db="EMBL/GenBank/DDBJ databases">
        <title>Genome assembly of Pristionchus species.</title>
        <authorList>
            <person name="Yoshida K."/>
            <person name="Sommer R.J."/>
        </authorList>
    </citation>
    <scope>NUCLEOTIDE SEQUENCE</scope>
    <source>
        <strain evidence="7">RS0144</strain>
    </source>
</reference>
<keyword evidence="8" id="KW-1185">Reference proteome</keyword>
<comment type="similarity">
    <text evidence="2 6">Belongs to the nematode receptor-like protein srg family.</text>
</comment>
<keyword evidence="4 6" id="KW-1133">Transmembrane helix</keyword>
<dbReference type="EMBL" id="BTSX01000005">
    <property type="protein sequence ID" value="GMT02314.1"/>
    <property type="molecule type" value="Genomic_DNA"/>
</dbReference>
<dbReference type="InterPro" id="IPR000609">
    <property type="entry name" value="7TM_GPCR_serpentine_rcpt_Srg"/>
</dbReference>
<evidence type="ECO:0000256" key="4">
    <source>
        <dbReference type="ARBA" id="ARBA00022989"/>
    </source>
</evidence>
<evidence type="ECO:0000256" key="6">
    <source>
        <dbReference type="RuleBase" id="RU280813"/>
    </source>
</evidence>
<feature type="transmembrane region" description="Helical" evidence="6">
    <location>
        <begin position="69"/>
        <end position="87"/>
    </location>
</feature>
<evidence type="ECO:0000256" key="5">
    <source>
        <dbReference type="ARBA" id="ARBA00023136"/>
    </source>
</evidence>
<comment type="subcellular location">
    <subcellularLocation>
        <location evidence="1">Membrane</location>
        <topology evidence="1">Multi-pass membrane protein</topology>
    </subcellularLocation>
</comment>
<name>A0AAV5U640_9BILA</name>
<proteinExistence type="inferred from homology"/>
<evidence type="ECO:0000313" key="7">
    <source>
        <dbReference type="EMBL" id="GMT02314.1"/>
    </source>
</evidence>
<evidence type="ECO:0000256" key="1">
    <source>
        <dbReference type="ARBA" id="ARBA00004141"/>
    </source>
</evidence>
<gene>
    <name evidence="7" type="ORF">PENTCL1PPCAC_24488</name>
</gene>
<dbReference type="PANTHER" id="PTHR31552:SF8">
    <property type="entry name" value="SERPENTINE RECEPTOR CLASS GAMMA"/>
    <property type="match status" value="1"/>
</dbReference>
<accession>A0AAV5U640</accession>
<keyword evidence="5 6" id="KW-0472">Membrane</keyword>
<dbReference type="GO" id="GO:0007606">
    <property type="term" value="P:sensory perception of chemical stimulus"/>
    <property type="evidence" value="ECO:0007669"/>
    <property type="project" value="UniProtKB-UniRule"/>
</dbReference>
<comment type="caution">
    <text evidence="6">Lacks conserved residue(s) required for the propagation of feature annotation.</text>
</comment>
<organism evidence="7 8">
    <name type="scientific">Pristionchus entomophagus</name>
    <dbReference type="NCBI Taxonomy" id="358040"/>
    <lineage>
        <taxon>Eukaryota</taxon>
        <taxon>Metazoa</taxon>
        <taxon>Ecdysozoa</taxon>
        <taxon>Nematoda</taxon>
        <taxon>Chromadorea</taxon>
        <taxon>Rhabditida</taxon>
        <taxon>Rhabditina</taxon>
        <taxon>Diplogasteromorpha</taxon>
        <taxon>Diplogasteroidea</taxon>
        <taxon>Neodiplogasteridae</taxon>
        <taxon>Pristionchus</taxon>
    </lineage>
</organism>
<dbReference type="PANTHER" id="PTHR31552">
    <property type="entry name" value="SERPENTINE RECEPTOR CLASS GAMMA"/>
    <property type="match status" value="1"/>
</dbReference>
<dbReference type="Proteomes" id="UP001432027">
    <property type="component" value="Unassembled WGS sequence"/>
</dbReference>
<evidence type="ECO:0000313" key="8">
    <source>
        <dbReference type="Proteomes" id="UP001432027"/>
    </source>
</evidence>
<dbReference type="GO" id="GO:0004888">
    <property type="term" value="F:transmembrane signaling receptor activity"/>
    <property type="evidence" value="ECO:0007669"/>
    <property type="project" value="InterPro"/>
</dbReference>
<feature type="transmembrane region" description="Helical" evidence="6">
    <location>
        <begin position="35"/>
        <end position="57"/>
    </location>
</feature>